<gene>
    <name evidence="1" type="ORF">AMTR_s00022p00162120</name>
</gene>
<dbReference type="Gramene" id="ERN11566">
    <property type="protein sequence ID" value="ERN11566"/>
    <property type="gene ID" value="AMTR_s00022p00162120"/>
</dbReference>
<dbReference type="AlphaFoldDB" id="W1PV28"/>
<evidence type="ECO:0000313" key="2">
    <source>
        <dbReference type="Proteomes" id="UP000017836"/>
    </source>
</evidence>
<dbReference type="HOGENOM" id="CLU_2389128_0_0_1"/>
<sequence>MLDKQGRFSYVAINEEKKKKRERRYWVSMKRVSIKSLTSLMKRKRLLIRALRRVFSGFITIKTIRAVRAAKPTYDAMSYAKNFDDGQWQMDGND</sequence>
<reference evidence="2" key="1">
    <citation type="journal article" date="2013" name="Science">
        <title>The Amborella genome and the evolution of flowering plants.</title>
        <authorList>
            <consortium name="Amborella Genome Project"/>
        </authorList>
    </citation>
    <scope>NUCLEOTIDE SEQUENCE [LARGE SCALE GENOMIC DNA]</scope>
</reference>
<dbReference type="EMBL" id="KI392687">
    <property type="protein sequence ID" value="ERN11566.1"/>
    <property type="molecule type" value="Genomic_DNA"/>
</dbReference>
<accession>W1PV28</accession>
<keyword evidence="2" id="KW-1185">Reference proteome</keyword>
<dbReference type="Proteomes" id="UP000017836">
    <property type="component" value="Unassembled WGS sequence"/>
</dbReference>
<protein>
    <submittedName>
        <fullName evidence="1">Uncharacterized protein</fullName>
    </submittedName>
</protein>
<proteinExistence type="predicted"/>
<organism evidence="1 2">
    <name type="scientific">Amborella trichopoda</name>
    <dbReference type="NCBI Taxonomy" id="13333"/>
    <lineage>
        <taxon>Eukaryota</taxon>
        <taxon>Viridiplantae</taxon>
        <taxon>Streptophyta</taxon>
        <taxon>Embryophyta</taxon>
        <taxon>Tracheophyta</taxon>
        <taxon>Spermatophyta</taxon>
        <taxon>Magnoliopsida</taxon>
        <taxon>Amborellales</taxon>
        <taxon>Amborellaceae</taxon>
        <taxon>Amborella</taxon>
    </lineage>
</organism>
<evidence type="ECO:0000313" key="1">
    <source>
        <dbReference type="EMBL" id="ERN11566.1"/>
    </source>
</evidence>
<name>W1PV28_AMBTC</name>